<dbReference type="PROSITE" id="PS50097">
    <property type="entry name" value="BTB"/>
    <property type="match status" value="1"/>
</dbReference>
<dbReference type="SMART" id="SM00225">
    <property type="entry name" value="BTB"/>
    <property type="match status" value="1"/>
</dbReference>
<evidence type="ECO:0000313" key="3">
    <source>
        <dbReference type="Proteomes" id="UP001212997"/>
    </source>
</evidence>
<dbReference type="CDD" id="cd18186">
    <property type="entry name" value="BTB_POZ_ZBTB_KLHL-like"/>
    <property type="match status" value="1"/>
</dbReference>
<sequence length="316" mass="35919">MDPSSALLAPPPFDEENADIVLRSCEGVEFHVYKSILSQASGFFTSMFTLPQPTSSSSSDDGRIPVTEDTRTLDSLLRICYPGPPYNLDNDLSHISNVLEAARKYEMVWALQRAKEALVRFAQNEPVRAYAVACHHNLEVQARECAKLALRIPLETIISTNIEELRSIDGVEFQRLLHYRSKCRNVAAAVAKGWAWSMPTPPLRPFWARENCCPREIRRDVDGNEYYCQPWWFRLMDAVAVELEKSSWDGVLQPSFVFTQFITHHSSVLCTNCRPRAALEIVAFTTRFSERVREAIDQVSKIVGLWILRALLRPSG</sequence>
<evidence type="ECO:0000259" key="1">
    <source>
        <dbReference type="PROSITE" id="PS50097"/>
    </source>
</evidence>
<organism evidence="2 3">
    <name type="scientific">Meripilus lineatus</name>
    <dbReference type="NCBI Taxonomy" id="2056292"/>
    <lineage>
        <taxon>Eukaryota</taxon>
        <taxon>Fungi</taxon>
        <taxon>Dikarya</taxon>
        <taxon>Basidiomycota</taxon>
        <taxon>Agaricomycotina</taxon>
        <taxon>Agaricomycetes</taxon>
        <taxon>Polyporales</taxon>
        <taxon>Meripilaceae</taxon>
        <taxon>Meripilus</taxon>
    </lineage>
</organism>
<dbReference type="AlphaFoldDB" id="A0AAD5YJV2"/>
<dbReference type="Proteomes" id="UP001212997">
    <property type="component" value="Unassembled WGS sequence"/>
</dbReference>
<dbReference type="InterPro" id="IPR011333">
    <property type="entry name" value="SKP1/BTB/POZ_sf"/>
</dbReference>
<name>A0AAD5YJV2_9APHY</name>
<comment type="caution">
    <text evidence="2">The sequence shown here is derived from an EMBL/GenBank/DDBJ whole genome shotgun (WGS) entry which is preliminary data.</text>
</comment>
<accession>A0AAD5YJV2</accession>
<dbReference type="SUPFAM" id="SSF54695">
    <property type="entry name" value="POZ domain"/>
    <property type="match status" value="1"/>
</dbReference>
<proteinExistence type="predicted"/>
<feature type="domain" description="BTB" evidence="1">
    <location>
        <begin position="18"/>
        <end position="83"/>
    </location>
</feature>
<dbReference type="Pfam" id="PF00651">
    <property type="entry name" value="BTB"/>
    <property type="match status" value="1"/>
</dbReference>
<evidence type="ECO:0000313" key="2">
    <source>
        <dbReference type="EMBL" id="KAJ3486074.1"/>
    </source>
</evidence>
<dbReference type="Gene3D" id="3.30.710.10">
    <property type="entry name" value="Potassium Channel Kv1.1, Chain A"/>
    <property type="match status" value="1"/>
</dbReference>
<gene>
    <name evidence="2" type="ORF">NLI96_g4482</name>
</gene>
<reference evidence="2" key="1">
    <citation type="submission" date="2022-07" db="EMBL/GenBank/DDBJ databases">
        <title>Genome Sequence of Physisporinus lineatus.</title>
        <authorList>
            <person name="Buettner E."/>
        </authorList>
    </citation>
    <scope>NUCLEOTIDE SEQUENCE</scope>
    <source>
        <strain evidence="2">VT162</strain>
    </source>
</reference>
<dbReference type="InterPro" id="IPR000210">
    <property type="entry name" value="BTB/POZ_dom"/>
</dbReference>
<keyword evidence="3" id="KW-1185">Reference proteome</keyword>
<protein>
    <recommendedName>
        <fullName evidence="1">BTB domain-containing protein</fullName>
    </recommendedName>
</protein>
<dbReference type="EMBL" id="JANAWD010000132">
    <property type="protein sequence ID" value="KAJ3486074.1"/>
    <property type="molecule type" value="Genomic_DNA"/>
</dbReference>